<evidence type="ECO:0000256" key="1">
    <source>
        <dbReference type="ARBA" id="ARBA00004123"/>
    </source>
</evidence>
<keyword evidence="4" id="KW-0175">Coiled coil</keyword>
<dbReference type="InterPro" id="IPR042160">
    <property type="entry name" value="HD-Zip_IV"/>
</dbReference>
<evidence type="ECO:0000256" key="3">
    <source>
        <dbReference type="ARBA" id="ARBA00023015"/>
    </source>
</evidence>
<dbReference type="GO" id="GO:0005634">
    <property type="term" value="C:nucleus"/>
    <property type="evidence" value="ECO:0007669"/>
    <property type="project" value="UniProtKB-SubCell"/>
</dbReference>
<evidence type="ECO:0000313" key="15">
    <source>
        <dbReference type="Proteomes" id="UP000092600"/>
    </source>
</evidence>
<evidence type="ECO:0000256" key="8">
    <source>
        <dbReference type="ARBA" id="ARBA00023242"/>
    </source>
</evidence>
<feature type="DNA-binding region" description="Homeobox" evidence="9">
    <location>
        <begin position="97"/>
        <end position="120"/>
    </location>
</feature>
<dbReference type="Gene3D" id="3.30.530.20">
    <property type="match status" value="1"/>
</dbReference>
<evidence type="ECO:0000256" key="10">
    <source>
        <dbReference type="RuleBase" id="RU000682"/>
    </source>
</evidence>
<evidence type="ECO:0000256" key="11">
    <source>
        <dbReference type="SAM" id="MobiDB-lite"/>
    </source>
</evidence>
<feature type="compositionally biased region" description="Basic and acidic residues" evidence="11">
    <location>
        <begin position="50"/>
        <end position="64"/>
    </location>
</feature>
<accession>A0A199VW65</accession>
<evidence type="ECO:0000259" key="12">
    <source>
        <dbReference type="PROSITE" id="PS50071"/>
    </source>
</evidence>
<dbReference type="InterPro" id="IPR001356">
    <property type="entry name" value="HD"/>
</dbReference>
<dbReference type="SMART" id="SM00389">
    <property type="entry name" value="HOX"/>
    <property type="match status" value="1"/>
</dbReference>
<evidence type="ECO:0000259" key="13">
    <source>
        <dbReference type="PROSITE" id="PS50848"/>
    </source>
</evidence>
<dbReference type="PROSITE" id="PS50071">
    <property type="entry name" value="HOMEOBOX_2"/>
    <property type="match status" value="1"/>
</dbReference>
<comment type="subcellular location">
    <subcellularLocation>
        <location evidence="1 9 10">Nucleus</location>
    </subcellularLocation>
</comment>
<feature type="domain" description="START" evidence="13">
    <location>
        <begin position="220"/>
        <end position="452"/>
    </location>
</feature>
<reference evidence="14 15" key="1">
    <citation type="journal article" date="2016" name="DNA Res.">
        <title>The draft genome of MD-2 pineapple using hybrid error correction of long reads.</title>
        <authorList>
            <person name="Redwan R.M."/>
            <person name="Saidin A."/>
            <person name="Kumar S.V."/>
        </authorList>
    </citation>
    <scope>NUCLEOTIDE SEQUENCE [LARGE SCALE GENOMIC DNA]</scope>
    <source>
        <strain evidence="15">cv. MD2</strain>
        <tissue evidence="14">Leaf</tissue>
    </source>
</reference>
<evidence type="ECO:0000313" key="14">
    <source>
        <dbReference type="EMBL" id="OAY81176.1"/>
    </source>
</evidence>
<dbReference type="InterPro" id="IPR009057">
    <property type="entry name" value="Homeodomain-like_sf"/>
</dbReference>
<dbReference type="Gene3D" id="1.10.10.60">
    <property type="entry name" value="Homeodomain-like"/>
    <property type="match status" value="1"/>
</dbReference>
<evidence type="ECO:0000256" key="2">
    <source>
        <dbReference type="ARBA" id="ARBA00006789"/>
    </source>
</evidence>
<organism evidence="14 15">
    <name type="scientific">Ananas comosus</name>
    <name type="common">Pineapple</name>
    <name type="synonym">Ananas ananas</name>
    <dbReference type="NCBI Taxonomy" id="4615"/>
    <lineage>
        <taxon>Eukaryota</taxon>
        <taxon>Viridiplantae</taxon>
        <taxon>Streptophyta</taxon>
        <taxon>Embryophyta</taxon>
        <taxon>Tracheophyta</taxon>
        <taxon>Spermatophyta</taxon>
        <taxon>Magnoliopsida</taxon>
        <taxon>Liliopsida</taxon>
        <taxon>Poales</taxon>
        <taxon>Bromeliaceae</taxon>
        <taxon>Bromelioideae</taxon>
        <taxon>Ananas</taxon>
    </lineage>
</organism>
<dbReference type="EMBL" id="LSRQ01000718">
    <property type="protein sequence ID" value="OAY81176.1"/>
    <property type="molecule type" value="Genomic_DNA"/>
</dbReference>
<dbReference type="GO" id="GO:0003677">
    <property type="term" value="F:DNA binding"/>
    <property type="evidence" value="ECO:0007669"/>
    <property type="project" value="UniProtKB-UniRule"/>
</dbReference>
<dbReference type="CDD" id="cd08875">
    <property type="entry name" value="START_ArGLABRA2_like"/>
    <property type="match status" value="1"/>
</dbReference>
<dbReference type="AlphaFoldDB" id="A0A199VW65"/>
<feature type="non-terminal residue" evidence="14">
    <location>
        <position position="728"/>
    </location>
</feature>
<evidence type="ECO:0000256" key="5">
    <source>
        <dbReference type="ARBA" id="ARBA00023125"/>
    </source>
</evidence>
<sequence>PQYLPIFPSAAPARGETTKRALFERPKPCLLAPKRMPICRSRALGLSSQKRGENKKKDKKGKEKWILRRQECSDAQRKKKRYHRHTPMQIQMLEAYGAGLEPRQIKFWFQNRRTQMKNVICPSCGGPPVAAAADDSYFDEQKLRMENARLKEELDRVSGLTSKYLGRPITQLPLIQHLAASSLDLSVGALGNPTIAPSLDLDLLTGSGSVAVPHFPTAVPEIEKPIMVEMATNAMEEVIRLAQTDEHLWVRNGGDRGEVMCIETYDRMFQKPDDRYRDPDIRIEASRDSGLVLMNATALVDVFMDAGKWLEFLSAIISKARTLEVLATGMVGRSGSCMRNCMCYRRCATREFHFLRYCRQIDQGLWAIADVSLDLNRENQFNSPLRSRRLPSGCLIQDMPNGYSKVTWVEHMEIEEKVSTHLLYRELINSGAAFGAQRWLTTLQRTCERFAGLMATTSRELGGVIPSPEGKRSMMKLSQRMVNNFCASLSSSQIQRWTMLSGLSDVGVRVTVHRSSDPGQPSGVVLSAATSLWLPMSCERVFSFFRDENMRPQVLTVYLTPRFLLLAVLSSGNSFEFGCNLSQWDVLSSGNPVQEVARISNGSDPGNCISLLRGLNSSQSSMLILQESCTDASGSLVVYAPIDIPAINIVMSGEDPSNIALLPPRASTSSSAHQTGFNSSGSLLTVAFQILVSSLPSSKLNVESVATVNNLISTTVQQIKAALNCPSG</sequence>
<dbReference type="SMART" id="SM00234">
    <property type="entry name" value="START"/>
    <property type="match status" value="1"/>
</dbReference>
<dbReference type="STRING" id="4615.A0A199VW65"/>
<dbReference type="PANTHER" id="PTHR45654">
    <property type="entry name" value="HOMEOBOX-LEUCINE ZIPPER PROTEIN MERISTEM L1"/>
    <property type="match status" value="1"/>
</dbReference>
<dbReference type="GO" id="GO:0008289">
    <property type="term" value="F:lipid binding"/>
    <property type="evidence" value="ECO:0007669"/>
    <property type="project" value="InterPro"/>
</dbReference>
<dbReference type="PANTHER" id="PTHR45654:SF1">
    <property type="entry name" value="HOMEOBOX-LEUCINE ZIPPER PROTEIN HDG11"/>
    <property type="match status" value="1"/>
</dbReference>
<gene>
    <name evidence="14" type="ORF">ACMD2_23975</name>
</gene>
<name>A0A199VW65_ANACO</name>
<dbReference type="Pfam" id="PF00046">
    <property type="entry name" value="Homeodomain"/>
    <property type="match status" value="1"/>
</dbReference>
<feature type="non-terminal residue" evidence="14">
    <location>
        <position position="1"/>
    </location>
</feature>
<dbReference type="SUPFAM" id="SSF55961">
    <property type="entry name" value="Bet v1-like"/>
    <property type="match status" value="2"/>
</dbReference>
<feature type="domain" description="Homeobox" evidence="12">
    <location>
        <begin position="95"/>
        <end position="119"/>
    </location>
</feature>
<keyword evidence="5 9" id="KW-0238">DNA-binding</keyword>
<dbReference type="CDD" id="cd00086">
    <property type="entry name" value="homeodomain"/>
    <property type="match status" value="1"/>
</dbReference>
<dbReference type="Proteomes" id="UP000092600">
    <property type="component" value="Unassembled WGS sequence"/>
</dbReference>
<protein>
    <submittedName>
        <fullName evidence="14">Homeobox-leucine zipper protein ROC8</fullName>
    </submittedName>
</protein>
<comment type="similarity">
    <text evidence="2">Belongs to the HD-ZIP homeobox family. Class IV subfamily.</text>
</comment>
<evidence type="ECO:0000256" key="7">
    <source>
        <dbReference type="ARBA" id="ARBA00023163"/>
    </source>
</evidence>
<keyword evidence="6 9" id="KW-0371">Homeobox</keyword>
<proteinExistence type="inferred from homology"/>
<evidence type="ECO:0000256" key="9">
    <source>
        <dbReference type="PROSITE-ProRule" id="PRU00108"/>
    </source>
</evidence>
<comment type="caution">
    <text evidence="14">The sequence shown here is derived from an EMBL/GenBank/DDBJ whole genome shotgun (WGS) entry which is preliminary data.</text>
</comment>
<keyword evidence="7" id="KW-0804">Transcription</keyword>
<dbReference type="Pfam" id="PF01852">
    <property type="entry name" value="START"/>
    <property type="match status" value="1"/>
</dbReference>
<dbReference type="SUPFAM" id="SSF46689">
    <property type="entry name" value="Homeodomain-like"/>
    <property type="match status" value="1"/>
</dbReference>
<dbReference type="PROSITE" id="PS50848">
    <property type="entry name" value="START"/>
    <property type="match status" value="1"/>
</dbReference>
<dbReference type="InterPro" id="IPR057993">
    <property type="entry name" value="HD-Zip_IV_C"/>
</dbReference>
<feature type="region of interest" description="Disordered" evidence="11">
    <location>
        <begin position="42"/>
        <end position="64"/>
    </location>
</feature>
<keyword evidence="8 9" id="KW-0539">Nucleus</keyword>
<evidence type="ECO:0000256" key="6">
    <source>
        <dbReference type="ARBA" id="ARBA00023155"/>
    </source>
</evidence>
<dbReference type="InterPro" id="IPR002913">
    <property type="entry name" value="START_lipid-bd_dom"/>
</dbReference>
<dbReference type="Pfam" id="PF25797">
    <property type="entry name" value="PDF2_C"/>
    <property type="match status" value="2"/>
</dbReference>
<dbReference type="InterPro" id="IPR023393">
    <property type="entry name" value="START-like_dom_sf"/>
</dbReference>
<keyword evidence="3" id="KW-0805">Transcription regulation</keyword>
<evidence type="ECO:0000256" key="4">
    <source>
        <dbReference type="ARBA" id="ARBA00023054"/>
    </source>
</evidence>